<evidence type="ECO:0000313" key="1">
    <source>
        <dbReference type="EMBL" id="CAD9686633.1"/>
    </source>
</evidence>
<accession>A0A7S2WGF9</accession>
<evidence type="ECO:0008006" key="2">
    <source>
        <dbReference type="Google" id="ProtNLM"/>
    </source>
</evidence>
<sequence>MARRGLSGTPAVVVLAAVVFSSTWIQACGFNGLLRRVGMGFGTSTASATGARLLSALARPRFGGPVLAGDVDQATRDLVTGLVETLESDGISSDMDEACLCGGWVLRWSASPDVQQLKALPKPFVLGAVFQPIVATSGVGGGLEGDASLVNRTRDLLQARRAMIVERLGPERASRTYETTLLRRGGLGELGITYFDKNVCIVRSAGGENSAVDILERTSLPGGRLSDAEWKALC</sequence>
<reference evidence="1" key="1">
    <citation type="submission" date="2021-01" db="EMBL/GenBank/DDBJ databases">
        <authorList>
            <person name="Corre E."/>
            <person name="Pelletier E."/>
            <person name="Niang G."/>
            <person name="Scheremetjew M."/>
            <person name="Finn R."/>
            <person name="Kale V."/>
            <person name="Holt S."/>
            <person name="Cochrane G."/>
            <person name="Meng A."/>
            <person name="Brown T."/>
            <person name="Cohen L."/>
        </authorList>
    </citation>
    <scope>NUCLEOTIDE SEQUENCE</scope>
    <source>
        <strain evidence="1">CCMP1243</strain>
    </source>
</reference>
<gene>
    <name evidence="1" type="ORF">RMAR1173_LOCUS10126</name>
</gene>
<dbReference type="PROSITE" id="PS51257">
    <property type="entry name" value="PROKAR_LIPOPROTEIN"/>
    <property type="match status" value="1"/>
</dbReference>
<organism evidence="1">
    <name type="scientific">Rhizochromulina marina</name>
    <dbReference type="NCBI Taxonomy" id="1034831"/>
    <lineage>
        <taxon>Eukaryota</taxon>
        <taxon>Sar</taxon>
        <taxon>Stramenopiles</taxon>
        <taxon>Ochrophyta</taxon>
        <taxon>Dictyochophyceae</taxon>
        <taxon>Rhizochromulinales</taxon>
        <taxon>Rhizochromulina</taxon>
    </lineage>
</organism>
<dbReference type="EMBL" id="HBHJ01015288">
    <property type="protein sequence ID" value="CAD9686633.1"/>
    <property type="molecule type" value="Transcribed_RNA"/>
</dbReference>
<proteinExistence type="predicted"/>
<protein>
    <recommendedName>
        <fullName evidence="2">Plastid lipid-associated protein/fibrillin conserved domain-containing protein</fullName>
    </recommendedName>
</protein>
<name>A0A7S2WGF9_9STRA</name>
<dbReference type="AlphaFoldDB" id="A0A7S2WGF9"/>